<feature type="region of interest" description="Disordered" evidence="9">
    <location>
        <begin position="1152"/>
        <end position="1173"/>
    </location>
</feature>
<dbReference type="EMBL" id="DQ536171">
    <property type="protein sequence ID" value="ABG37664.1"/>
    <property type="molecule type" value="mRNA"/>
</dbReference>
<accession>Q0ZCC4</accession>
<dbReference type="Pfam" id="PF00657">
    <property type="entry name" value="Lipase_GDSL"/>
    <property type="match status" value="1"/>
</dbReference>
<dbReference type="ExpressionAtlas" id="Q0ZCC4">
    <property type="expression patterns" value="baseline and differential"/>
</dbReference>
<evidence type="ECO:0000259" key="10">
    <source>
        <dbReference type="PROSITE" id="PS50114"/>
    </source>
</evidence>
<comment type="similarity">
    <text evidence="3">Belongs to the 'GDSL' lipolytic enzyme family.</text>
</comment>
<reference evidence="11" key="1">
    <citation type="submission" date="2006-05" db="EMBL/GenBank/DDBJ databases">
        <title>Cloning and characterization of non-RGAs based on NBS domain.</title>
        <authorList>
            <person name="Zhang Z.Y."/>
            <person name="Zhang Q."/>
        </authorList>
    </citation>
    <scope>NUCLEOTIDE SEQUENCE</scope>
</reference>
<keyword evidence="7" id="KW-0539">Nucleus</keyword>
<dbReference type="InterPro" id="IPR005343">
    <property type="entry name" value="Noc2"/>
</dbReference>
<keyword evidence="5" id="KW-0238">DNA-binding</keyword>
<name>Q0ZCC4_POPTR</name>
<feature type="region of interest" description="Disordered" evidence="9">
    <location>
        <begin position="737"/>
        <end position="851"/>
    </location>
</feature>
<comment type="subcellular location">
    <subcellularLocation>
        <location evidence="1">Nucleus</location>
    </subcellularLocation>
</comment>
<dbReference type="InterPro" id="IPR036514">
    <property type="entry name" value="SGNH_hydro_sf"/>
</dbReference>
<dbReference type="SMART" id="SM00401">
    <property type="entry name" value="ZnF_GATA"/>
    <property type="match status" value="1"/>
</dbReference>
<evidence type="ECO:0000256" key="6">
    <source>
        <dbReference type="ARBA" id="ARBA00023163"/>
    </source>
</evidence>
<dbReference type="PROSITE" id="PS50114">
    <property type="entry name" value="GATA_ZN_FINGER_2"/>
    <property type="match status" value="1"/>
</dbReference>
<feature type="domain" description="GATA-type" evidence="10">
    <location>
        <begin position="1192"/>
        <end position="1238"/>
    </location>
</feature>
<evidence type="ECO:0000256" key="2">
    <source>
        <dbReference type="ARBA" id="ARBA00005907"/>
    </source>
</evidence>
<feature type="region of interest" description="Disordered" evidence="9">
    <location>
        <begin position="241"/>
        <end position="262"/>
    </location>
</feature>
<evidence type="ECO:0000256" key="3">
    <source>
        <dbReference type="ARBA" id="ARBA00008668"/>
    </source>
</evidence>
<keyword evidence="4" id="KW-0805">Transcription regulation</keyword>
<feature type="compositionally biased region" description="Acidic residues" evidence="9">
    <location>
        <begin position="771"/>
        <end position="800"/>
    </location>
</feature>
<evidence type="ECO:0000256" key="9">
    <source>
        <dbReference type="SAM" id="MobiDB-lite"/>
    </source>
</evidence>
<sequence>METTTIFRRWQKPIILLMGLTLAKGLPGAKLLGFDDYIPTFNEAKATKNILRGVNYASGSAGIRNESGRLAVGDVISLDEQLQNHRIIISLITEALGNKDSAMKHLNKCIYTIDMGNNDYTMNYFLPQLYNTSRQFSAHQYATVLIQQYSQQLESLYDLGARKVAVAGLIQNGCSPNALATYGTNGSSCVEVINNAVQIFNSKLIPLVTNLNANLPGAKFTYINFYQIDAESTRVRDLEPEVSDEEWMEEEEEGSGRMLKKSRTVVAKEHKDQLQRLKEKYLEEHDKELLEFDDEDFEEDGDADVGDGDMLVDEEGRDHDIAKEDEKPSDNVITSAMVESWCNSVRESGKISAVRSLLKAFKIACHYGDDGGGDSSAKYSIMSRFFYAVKVIAIQSVVLACDSVLMNGLGVALHFWSTGEGVLPLVAFFFLRDVCIWIGSDCLDDCLKGIYKAYVLNCHFINAAKLQHIQFRANCVIELLGVDLPTAYQHAFVFIRQLAMILRDAITMKTKLNGSADPTSLRLRLVAAAAAVVVLMCEFNLRVFYLLDSFCKVYEWKFMNFLELWTGAICTYSSEADLNPLAYPLTQIISGVARLVPTARCFPLRLRCVRMLNRIAASTATRLRSFCKSTKIERFQKQMRELIRQIEANSKFTNEKRMSIIFLPNDPTAASFLEDEKKSGASPLLRYVATLRQIAQQRIDSLTESSVLVVKHSSVFRNKIPESDEDDDDAVNEKGASVFSSSWLPGGTPKAKPSKEEEKKKKRKAEHQEEVALDEDVVEDLVLSSDEDGSVDDSSSDEDESPKSMPGKVDSAKSAPSKQHRKKQKAPENLSNKDVPSHAKKFKKRKTTNPVEIARKNFKNQRGIGWRSFRCRFDLIRWSRHLVIDCRLLGNRMYWSCQRFAGKGLVVVREGISTSNTPYLRSFKNSVLSSNLEIRLTYKRLRTLMDSQRFHQATGSNGCSHDKNDARNVVDLTLKLGLGNHAGRSHRINLIDLFNTPAPMTTPDLANFNFNAGSNTSANKGINFGPTNGAQEHVVLNHFGKVNNGIARGGGGGSTVAGLNANGIACGGGGSVAGLNANGSVAGLNANGTACGGGGSVAAGIDFGKMVRGDHSQGGQTYKSVARGKGNQHPSNFSNRLNPFWTPLSTLNTHILSNGSSRDRQIGSSYGSRRRGPRRSRQICYFDPYRRCTNLNCNTRNTPMWRSGPLGPKSLCNACGIKYKKEEDRRKARGATNKRNNI</sequence>
<dbReference type="Pfam" id="PF00320">
    <property type="entry name" value="GATA"/>
    <property type="match status" value="1"/>
</dbReference>
<evidence type="ECO:0000256" key="5">
    <source>
        <dbReference type="ARBA" id="ARBA00023125"/>
    </source>
</evidence>
<dbReference type="Gene3D" id="3.30.50.10">
    <property type="entry name" value="Erythroid Transcription Factor GATA-1, subunit A"/>
    <property type="match status" value="1"/>
</dbReference>
<keyword evidence="8" id="KW-0863">Zinc-finger</keyword>
<protein>
    <recommendedName>
        <fullName evidence="10">GATA-type domain-containing protein</fullName>
    </recommendedName>
</protein>
<feature type="compositionally biased region" description="Acidic residues" evidence="9">
    <location>
        <begin position="241"/>
        <end position="253"/>
    </location>
</feature>
<dbReference type="GO" id="GO:0005634">
    <property type="term" value="C:nucleus"/>
    <property type="evidence" value="ECO:0007669"/>
    <property type="project" value="UniProtKB-SubCell"/>
</dbReference>
<dbReference type="GO" id="GO:0008270">
    <property type="term" value="F:zinc ion binding"/>
    <property type="evidence" value="ECO:0007669"/>
    <property type="project" value="UniProtKB-KW"/>
</dbReference>
<evidence type="ECO:0000256" key="4">
    <source>
        <dbReference type="ARBA" id="ARBA00023015"/>
    </source>
</evidence>
<evidence type="ECO:0000256" key="8">
    <source>
        <dbReference type="PROSITE-ProRule" id="PRU00094"/>
    </source>
</evidence>
<dbReference type="AlphaFoldDB" id="Q0ZCC4"/>
<organism evidence="11">
    <name type="scientific">Populus trichocarpa</name>
    <name type="common">Western balsam poplar</name>
    <name type="synonym">Populus balsamifera subsp. trichocarpa</name>
    <dbReference type="NCBI Taxonomy" id="3694"/>
    <lineage>
        <taxon>Eukaryota</taxon>
        <taxon>Viridiplantae</taxon>
        <taxon>Streptophyta</taxon>
        <taxon>Embryophyta</taxon>
        <taxon>Tracheophyta</taxon>
        <taxon>Spermatophyta</taxon>
        <taxon>Magnoliopsida</taxon>
        <taxon>eudicotyledons</taxon>
        <taxon>Gunneridae</taxon>
        <taxon>Pentapetalae</taxon>
        <taxon>rosids</taxon>
        <taxon>fabids</taxon>
        <taxon>Malpighiales</taxon>
        <taxon>Salicaceae</taxon>
        <taxon>Saliceae</taxon>
        <taxon>Populus</taxon>
    </lineage>
</organism>
<dbReference type="InterPro" id="IPR001087">
    <property type="entry name" value="GDSL"/>
</dbReference>
<keyword evidence="8" id="KW-0862">Zinc</keyword>
<dbReference type="PANTHER" id="PTHR12687">
    <property type="entry name" value="NUCLEOLAR COMPLEX 2 AND RAD4-RELATED"/>
    <property type="match status" value="1"/>
</dbReference>
<feature type="compositionally biased region" description="Basic residues" evidence="9">
    <location>
        <begin position="838"/>
        <end position="847"/>
    </location>
</feature>
<dbReference type="GO" id="GO:0016788">
    <property type="term" value="F:hydrolase activity, acting on ester bonds"/>
    <property type="evidence" value="ECO:0007669"/>
    <property type="project" value="InterPro"/>
</dbReference>
<dbReference type="Gene3D" id="3.40.50.1110">
    <property type="entry name" value="SGNH hydrolase"/>
    <property type="match status" value="1"/>
</dbReference>
<dbReference type="CDD" id="cd00202">
    <property type="entry name" value="ZnF_GATA"/>
    <property type="match status" value="1"/>
</dbReference>
<comment type="similarity">
    <text evidence="2">Belongs to the NOC2 family.</text>
</comment>
<keyword evidence="6" id="KW-0804">Transcription</keyword>
<evidence type="ECO:0000256" key="7">
    <source>
        <dbReference type="ARBA" id="ARBA00023242"/>
    </source>
</evidence>
<dbReference type="PANTHER" id="PTHR12687:SF4">
    <property type="entry name" value="NUCLEOLAR COMPLEX PROTEIN 2 HOMOLOG"/>
    <property type="match status" value="1"/>
</dbReference>
<dbReference type="Pfam" id="PF03715">
    <property type="entry name" value="Noc2"/>
    <property type="match status" value="1"/>
</dbReference>
<evidence type="ECO:0000313" key="11">
    <source>
        <dbReference type="EMBL" id="ABG37664.1"/>
    </source>
</evidence>
<dbReference type="InterPro" id="IPR013088">
    <property type="entry name" value="Znf_NHR/GATA"/>
</dbReference>
<dbReference type="GO" id="GO:0006355">
    <property type="term" value="P:regulation of DNA-templated transcription"/>
    <property type="evidence" value="ECO:0007669"/>
    <property type="project" value="InterPro"/>
</dbReference>
<proteinExistence type="evidence at transcript level"/>
<keyword evidence="8" id="KW-0479">Metal-binding</keyword>
<feature type="region of interest" description="Disordered" evidence="9">
    <location>
        <begin position="1112"/>
        <end position="1137"/>
    </location>
</feature>
<dbReference type="SUPFAM" id="SSF57716">
    <property type="entry name" value="Glucocorticoid receptor-like (DNA-binding domain)"/>
    <property type="match status" value="1"/>
</dbReference>
<dbReference type="GO" id="GO:0043565">
    <property type="term" value="F:sequence-specific DNA binding"/>
    <property type="evidence" value="ECO:0007669"/>
    <property type="project" value="InterPro"/>
</dbReference>
<feature type="compositionally biased region" description="Polar residues" evidence="9">
    <location>
        <begin position="1128"/>
        <end position="1137"/>
    </location>
</feature>
<evidence type="ECO:0000256" key="1">
    <source>
        <dbReference type="ARBA" id="ARBA00004123"/>
    </source>
</evidence>
<dbReference type="InterPro" id="IPR000679">
    <property type="entry name" value="Znf_GATA"/>
</dbReference>